<keyword evidence="3" id="KW-1185">Reference proteome</keyword>
<feature type="compositionally biased region" description="Basic residues" evidence="1">
    <location>
        <begin position="69"/>
        <end position="78"/>
    </location>
</feature>
<accession>A0A401Q5G0</accession>
<gene>
    <name evidence="2" type="ORF">scyTo_0017241</name>
</gene>
<protein>
    <submittedName>
        <fullName evidence="2">Uncharacterized protein</fullName>
    </submittedName>
</protein>
<evidence type="ECO:0000313" key="3">
    <source>
        <dbReference type="Proteomes" id="UP000288216"/>
    </source>
</evidence>
<dbReference type="AlphaFoldDB" id="A0A401Q5G0"/>
<dbReference type="Proteomes" id="UP000288216">
    <property type="component" value="Unassembled WGS sequence"/>
</dbReference>
<name>A0A401Q5G0_SCYTO</name>
<dbReference type="EMBL" id="BFAA01011034">
    <property type="protein sequence ID" value="GCB80592.1"/>
    <property type="molecule type" value="Genomic_DNA"/>
</dbReference>
<evidence type="ECO:0000313" key="2">
    <source>
        <dbReference type="EMBL" id="GCB80592.1"/>
    </source>
</evidence>
<reference evidence="2 3" key="1">
    <citation type="journal article" date="2018" name="Nat. Ecol. Evol.">
        <title>Shark genomes provide insights into elasmobranch evolution and the origin of vertebrates.</title>
        <authorList>
            <person name="Hara Y"/>
            <person name="Yamaguchi K"/>
            <person name="Onimaru K"/>
            <person name="Kadota M"/>
            <person name="Koyanagi M"/>
            <person name="Keeley SD"/>
            <person name="Tatsumi K"/>
            <person name="Tanaka K"/>
            <person name="Motone F"/>
            <person name="Kageyama Y"/>
            <person name="Nozu R"/>
            <person name="Adachi N"/>
            <person name="Nishimura O"/>
            <person name="Nakagawa R"/>
            <person name="Tanegashima C"/>
            <person name="Kiyatake I"/>
            <person name="Matsumoto R"/>
            <person name="Murakumo K"/>
            <person name="Nishida K"/>
            <person name="Terakita A"/>
            <person name="Kuratani S"/>
            <person name="Sato K"/>
            <person name="Hyodo S Kuraku.S."/>
        </authorList>
    </citation>
    <scope>NUCLEOTIDE SEQUENCE [LARGE SCALE GENOMIC DNA]</scope>
</reference>
<organism evidence="2 3">
    <name type="scientific">Scyliorhinus torazame</name>
    <name type="common">Cloudy catshark</name>
    <name type="synonym">Catulus torazame</name>
    <dbReference type="NCBI Taxonomy" id="75743"/>
    <lineage>
        <taxon>Eukaryota</taxon>
        <taxon>Metazoa</taxon>
        <taxon>Chordata</taxon>
        <taxon>Craniata</taxon>
        <taxon>Vertebrata</taxon>
        <taxon>Chondrichthyes</taxon>
        <taxon>Elasmobranchii</taxon>
        <taxon>Galeomorphii</taxon>
        <taxon>Galeoidea</taxon>
        <taxon>Carcharhiniformes</taxon>
        <taxon>Scyliorhinidae</taxon>
        <taxon>Scyliorhinus</taxon>
    </lineage>
</organism>
<sequence>MLYTSELDNQQNGNCIEQETIRGNSPMQIGNRLEIFCTMLKFSLRLSNQTNSEMEPDQDSNQNSNPSQRYRKPHQQLD</sequence>
<feature type="compositionally biased region" description="Polar residues" evidence="1">
    <location>
        <begin position="48"/>
        <end position="68"/>
    </location>
</feature>
<evidence type="ECO:0000256" key="1">
    <source>
        <dbReference type="SAM" id="MobiDB-lite"/>
    </source>
</evidence>
<comment type="caution">
    <text evidence="2">The sequence shown here is derived from an EMBL/GenBank/DDBJ whole genome shotgun (WGS) entry which is preliminary data.</text>
</comment>
<feature type="region of interest" description="Disordered" evidence="1">
    <location>
        <begin position="48"/>
        <end position="78"/>
    </location>
</feature>
<proteinExistence type="predicted"/>